<dbReference type="Proteomes" id="UP000289738">
    <property type="component" value="Chromosome B05"/>
</dbReference>
<evidence type="ECO:0000313" key="1">
    <source>
        <dbReference type="EMBL" id="RYR08464.1"/>
    </source>
</evidence>
<keyword evidence="2" id="KW-1185">Reference proteome</keyword>
<organism evidence="1 2">
    <name type="scientific">Arachis hypogaea</name>
    <name type="common">Peanut</name>
    <dbReference type="NCBI Taxonomy" id="3818"/>
    <lineage>
        <taxon>Eukaryota</taxon>
        <taxon>Viridiplantae</taxon>
        <taxon>Streptophyta</taxon>
        <taxon>Embryophyta</taxon>
        <taxon>Tracheophyta</taxon>
        <taxon>Spermatophyta</taxon>
        <taxon>Magnoliopsida</taxon>
        <taxon>eudicotyledons</taxon>
        <taxon>Gunneridae</taxon>
        <taxon>Pentapetalae</taxon>
        <taxon>rosids</taxon>
        <taxon>fabids</taxon>
        <taxon>Fabales</taxon>
        <taxon>Fabaceae</taxon>
        <taxon>Papilionoideae</taxon>
        <taxon>50 kb inversion clade</taxon>
        <taxon>dalbergioids sensu lato</taxon>
        <taxon>Dalbergieae</taxon>
        <taxon>Pterocarpus clade</taxon>
        <taxon>Arachis</taxon>
    </lineage>
</organism>
<dbReference type="AlphaFoldDB" id="A0A444Z337"/>
<proteinExistence type="predicted"/>
<sequence>MLGWQQLLFLGENNNSLDNTWPNMIFPGFEVIDIITSHVLDFTSNLAKTIQFNLIIFSCLEEGAEEFLLKPVKLSDVKRVTDFIMRGEGMKGGKRSQKRRRSVDCIPSLTTELSPLSPSTLASKKSKL</sequence>
<reference evidence="1 2" key="1">
    <citation type="submission" date="2019-01" db="EMBL/GenBank/DDBJ databases">
        <title>Sequencing of cultivated peanut Arachis hypogaea provides insights into genome evolution and oil improvement.</title>
        <authorList>
            <person name="Chen X."/>
        </authorList>
    </citation>
    <scope>NUCLEOTIDE SEQUENCE [LARGE SCALE GENOMIC DNA]</scope>
    <source>
        <strain evidence="2">cv. Fuhuasheng</strain>
        <tissue evidence="1">Leaves</tissue>
    </source>
</reference>
<comment type="caution">
    <text evidence="1">The sequence shown here is derived from an EMBL/GenBank/DDBJ whole genome shotgun (WGS) entry which is preliminary data.</text>
</comment>
<name>A0A444Z337_ARAHY</name>
<dbReference type="EMBL" id="SDMP01000015">
    <property type="protein sequence ID" value="RYR08464.1"/>
    <property type="molecule type" value="Genomic_DNA"/>
</dbReference>
<evidence type="ECO:0000313" key="2">
    <source>
        <dbReference type="Proteomes" id="UP000289738"/>
    </source>
</evidence>
<accession>A0A444Z337</accession>
<evidence type="ECO:0008006" key="3">
    <source>
        <dbReference type="Google" id="ProtNLM"/>
    </source>
</evidence>
<gene>
    <name evidence="1" type="ORF">Ahy_B05g076162</name>
</gene>
<protein>
    <recommendedName>
        <fullName evidence="3">Response regulatory domain-containing protein</fullName>
    </recommendedName>
</protein>